<feature type="non-terminal residue" evidence="3">
    <location>
        <position position="1"/>
    </location>
</feature>
<dbReference type="GO" id="GO:0102965">
    <property type="term" value="F:alcohol-forming long-chain fatty acyl-CoA reductase activity"/>
    <property type="evidence" value="ECO:0007669"/>
    <property type="project" value="UniProtKB-EC"/>
</dbReference>
<dbReference type="PANTHER" id="PTHR11011:SF45">
    <property type="entry name" value="FATTY ACYL-COA REDUCTASE CG8306-RELATED"/>
    <property type="match status" value="1"/>
</dbReference>
<feature type="domain" description="Thioester reductase (TE)" evidence="2">
    <location>
        <begin position="31"/>
        <end position="169"/>
    </location>
</feature>
<dbReference type="PANTHER" id="PTHR11011">
    <property type="entry name" value="MALE STERILITY PROTEIN 2-RELATED"/>
    <property type="match status" value="1"/>
</dbReference>
<accession>A0A8J2L1Y1</accession>
<comment type="caution">
    <text evidence="3">The sequence shown here is derived from an EMBL/GenBank/DDBJ whole genome shotgun (WGS) entry which is preliminary data.</text>
</comment>
<dbReference type="Pfam" id="PF07993">
    <property type="entry name" value="NAD_binding_4"/>
    <property type="match status" value="1"/>
</dbReference>
<evidence type="ECO:0000313" key="4">
    <source>
        <dbReference type="Proteomes" id="UP000708208"/>
    </source>
</evidence>
<dbReference type="InterPro" id="IPR013120">
    <property type="entry name" value="FAR_NAD-bd"/>
</dbReference>
<evidence type="ECO:0000259" key="2">
    <source>
        <dbReference type="Pfam" id="PF07993"/>
    </source>
</evidence>
<keyword evidence="4" id="KW-1185">Reference proteome</keyword>
<organism evidence="3 4">
    <name type="scientific">Allacma fusca</name>
    <dbReference type="NCBI Taxonomy" id="39272"/>
    <lineage>
        <taxon>Eukaryota</taxon>
        <taxon>Metazoa</taxon>
        <taxon>Ecdysozoa</taxon>
        <taxon>Arthropoda</taxon>
        <taxon>Hexapoda</taxon>
        <taxon>Collembola</taxon>
        <taxon>Symphypleona</taxon>
        <taxon>Sminthuridae</taxon>
        <taxon>Allacma</taxon>
    </lineage>
</organism>
<dbReference type="InterPro" id="IPR026055">
    <property type="entry name" value="FAR"/>
</dbReference>
<comment type="catalytic activity">
    <reaction evidence="1">
        <text>a long-chain fatty acyl-CoA + 2 NADPH + 2 H(+) = a long-chain primary fatty alcohol + 2 NADP(+) + CoA</text>
        <dbReference type="Rhea" id="RHEA:52716"/>
        <dbReference type="ChEBI" id="CHEBI:15378"/>
        <dbReference type="ChEBI" id="CHEBI:57287"/>
        <dbReference type="ChEBI" id="CHEBI:57783"/>
        <dbReference type="ChEBI" id="CHEBI:58349"/>
        <dbReference type="ChEBI" id="CHEBI:77396"/>
        <dbReference type="ChEBI" id="CHEBI:83139"/>
        <dbReference type="EC" id="1.2.1.84"/>
    </reaction>
</comment>
<dbReference type="EMBL" id="CAJVCH010303962">
    <property type="protein sequence ID" value="CAG7785794.1"/>
    <property type="molecule type" value="Genomic_DNA"/>
</dbReference>
<proteinExistence type="inferred from homology"/>
<dbReference type="GO" id="GO:0005777">
    <property type="term" value="C:peroxisome"/>
    <property type="evidence" value="ECO:0007669"/>
    <property type="project" value="TreeGrafter"/>
</dbReference>
<dbReference type="AlphaFoldDB" id="A0A8J2L1Y1"/>
<comment type="function">
    <text evidence="1">Catalyzes the reduction of fatty acyl-CoA to fatty alcohols.</text>
</comment>
<keyword evidence="1" id="KW-0560">Oxidoreductase</keyword>
<feature type="non-terminal residue" evidence="3">
    <location>
        <position position="169"/>
    </location>
</feature>
<evidence type="ECO:0000256" key="1">
    <source>
        <dbReference type="RuleBase" id="RU363097"/>
    </source>
</evidence>
<comment type="similarity">
    <text evidence="1">Belongs to the fatty acyl-CoA reductase family.</text>
</comment>
<gene>
    <name evidence="3" type="ORF">AFUS01_LOCUS24398</name>
</gene>
<name>A0A8J2L1Y1_9HEXA</name>
<sequence length="169" mass="18990">DRLVNILKTKLFDRIRQNHDEYLLEKIIPVNVSVVLHSAANIKFNAGMENLLKSNVEGTKNVIEFSKKLQNLKAFVYISTAFSNSELEEIYEKVYPIDVDPNVAIQLYKGLPASLLDSIVPSMIGKKKNHYVFTKHLAEILVQNAKSEIPVCIVRPPLVGPAYAEPFPG</sequence>
<dbReference type="GO" id="GO:0035336">
    <property type="term" value="P:long-chain fatty-acyl-CoA metabolic process"/>
    <property type="evidence" value="ECO:0007669"/>
    <property type="project" value="TreeGrafter"/>
</dbReference>
<protein>
    <recommendedName>
        <fullName evidence="1">Fatty acyl-CoA reductase</fullName>
        <ecNumber evidence="1">1.2.1.84</ecNumber>
    </recommendedName>
</protein>
<reference evidence="3" key="1">
    <citation type="submission" date="2021-06" db="EMBL/GenBank/DDBJ databases">
        <authorList>
            <person name="Hodson N. C."/>
            <person name="Mongue J. A."/>
            <person name="Jaron S. K."/>
        </authorList>
    </citation>
    <scope>NUCLEOTIDE SEQUENCE</scope>
</reference>
<dbReference type="OrthoDB" id="429813at2759"/>
<dbReference type="Proteomes" id="UP000708208">
    <property type="component" value="Unassembled WGS sequence"/>
</dbReference>
<keyword evidence="1" id="KW-0521">NADP</keyword>
<evidence type="ECO:0000313" key="3">
    <source>
        <dbReference type="EMBL" id="CAG7785794.1"/>
    </source>
</evidence>
<keyword evidence="1" id="KW-0444">Lipid biosynthesis</keyword>
<keyword evidence="1" id="KW-0443">Lipid metabolism</keyword>
<dbReference type="GO" id="GO:0080019">
    <property type="term" value="F:alcohol-forming very long-chain fatty acyl-CoA reductase activity"/>
    <property type="evidence" value="ECO:0007669"/>
    <property type="project" value="InterPro"/>
</dbReference>
<dbReference type="EC" id="1.2.1.84" evidence="1"/>